<dbReference type="Proteomes" id="UP000499080">
    <property type="component" value="Unassembled WGS sequence"/>
</dbReference>
<accession>A0A4Y2F9Q4</accession>
<evidence type="ECO:0000313" key="2">
    <source>
        <dbReference type="Proteomes" id="UP000499080"/>
    </source>
</evidence>
<protein>
    <submittedName>
        <fullName evidence="1">Uncharacterized protein</fullName>
    </submittedName>
</protein>
<dbReference type="EMBL" id="BGPR01000863">
    <property type="protein sequence ID" value="GBM38233.1"/>
    <property type="molecule type" value="Genomic_DNA"/>
</dbReference>
<gene>
    <name evidence="1" type="ORF">AVEN_47332_1</name>
</gene>
<evidence type="ECO:0000313" key="1">
    <source>
        <dbReference type="EMBL" id="GBM38233.1"/>
    </source>
</evidence>
<comment type="caution">
    <text evidence="1">The sequence shown here is derived from an EMBL/GenBank/DDBJ whole genome shotgun (WGS) entry which is preliminary data.</text>
</comment>
<dbReference type="AlphaFoldDB" id="A0A4Y2F9Q4"/>
<sequence>MYGQRRILPLLCEAVSIASSWRRANIFLSETISVTSATIKHYLEVGDTIFVASNFRTHKLRHVNSKLFLQDSAPKYSKYPASHKIPNEQLTSERTPELLVWPGLPSQRRK</sequence>
<proteinExistence type="predicted"/>
<organism evidence="1 2">
    <name type="scientific">Araneus ventricosus</name>
    <name type="common">Orbweaver spider</name>
    <name type="synonym">Epeira ventricosa</name>
    <dbReference type="NCBI Taxonomy" id="182803"/>
    <lineage>
        <taxon>Eukaryota</taxon>
        <taxon>Metazoa</taxon>
        <taxon>Ecdysozoa</taxon>
        <taxon>Arthropoda</taxon>
        <taxon>Chelicerata</taxon>
        <taxon>Arachnida</taxon>
        <taxon>Araneae</taxon>
        <taxon>Araneomorphae</taxon>
        <taxon>Entelegynae</taxon>
        <taxon>Araneoidea</taxon>
        <taxon>Araneidae</taxon>
        <taxon>Araneus</taxon>
    </lineage>
</organism>
<reference evidence="1 2" key="1">
    <citation type="journal article" date="2019" name="Sci. Rep.">
        <title>Orb-weaving spider Araneus ventricosus genome elucidates the spidroin gene catalogue.</title>
        <authorList>
            <person name="Kono N."/>
            <person name="Nakamura H."/>
            <person name="Ohtoshi R."/>
            <person name="Moran D.A.P."/>
            <person name="Shinohara A."/>
            <person name="Yoshida Y."/>
            <person name="Fujiwara M."/>
            <person name="Mori M."/>
            <person name="Tomita M."/>
            <person name="Arakawa K."/>
        </authorList>
    </citation>
    <scope>NUCLEOTIDE SEQUENCE [LARGE SCALE GENOMIC DNA]</scope>
</reference>
<name>A0A4Y2F9Q4_ARAVE</name>
<keyword evidence="2" id="KW-1185">Reference proteome</keyword>